<dbReference type="GO" id="GO:0031267">
    <property type="term" value="F:small GTPase binding"/>
    <property type="evidence" value="ECO:0007669"/>
    <property type="project" value="InterPro"/>
</dbReference>
<gene>
    <name evidence="6" type="ORF">DIURU_000222</name>
</gene>
<keyword evidence="2" id="KW-0813">Transport</keyword>
<dbReference type="PANTHER" id="PTHR10997:SF9">
    <property type="entry name" value="IMPORTIN-9"/>
    <property type="match status" value="1"/>
</dbReference>
<evidence type="ECO:0000256" key="2">
    <source>
        <dbReference type="ARBA" id="ARBA00022448"/>
    </source>
</evidence>
<dbReference type="OMA" id="NPDQYTI"/>
<evidence type="ECO:0000313" key="6">
    <source>
        <dbReference type="EMBL" id="KAA8908253.1"/>
    </source>
</evidence>
<dbReference type="Gene3D" id="1.25.10.10">
    <property type="entry name" value="Leucine-rich Repeat Variant"/>
    <property type="match status" value="1"/>
</dbReference>
<dbReference type="PANTHER" id="PTHR10997">
    <property type="entry name" value="IMPORTIN-7, 8, 11"/>
    <property type="match status" value="1"/>
</dbReference>
<dbReference type="OrthoDB" id="431626at2759"/>
<organism evidence="6 7">
    <name type="scientific">Diutina rugosa</name>
    <name type="common">Yeast</name>
    <name type="synonym">Candida rugosa</name>
    <dbReference type="NCBI Taxonomy" id="5481"/>
    <lineage>
        <taxon>Eukaryota</taxon>
        <taxon>Fungi</taxon>
        <taxon>Dikarya</taxon>
        <taxon>Ascomycota</taxon>
        <taxon>Saccharomycotina</taxon>
        <taxon>Pichiomycetes</taxon>
        <taxon>Debaryomycetaceae</taxon>
        <taxon>Diutina</taxon>
    </lineage>
</organism>
<proteinExistence type="predicted"/>
<dbReference type="GO" id="GO:0005635">
    <property type="term" value="C:nuclear envelope"/>
    <property type="evidence" value="ECO:0007669"/>
    <property type="project" value="TreeGrafter"/>
</dbReference>
<dbReference type="InterPro" id="IPR016024">
    <property type="entry name" value="ARM-type_fold"/>
</dbReference>
<feature type="region of interest" description="Disordered" evidence="4">
    <location>
        <begin position="933"/>
        <end position="952"/>
    </location>
</feature>
<dbReference type="AlphaFoldDB" id="A0A642UYU3"/>
<sequence length="996" mass="110166">MAFLQVIADLQNPDNRVRGEAESKYEQLLQQNPEQTATGLMEIVTSPEANVGIKQLCLINMKQLVPKYWSMGFPNFIGPPLSQPLKQSIRSQLLQIISSPDTRIRGAAAYCIVQIAAADYPDEWPTLLDDLYTMSVDFNNSYAVIGALTVFGELFDDLITEDQFWEGDVCNQVTKNLATLFQSPQAKADVKMAGVKFYEHAILASLRSPEAFASDQRKQMVASQVTVMLPLILQLIAEVQQANANDVDQWLLRSYLYKVVSAFIGSFNKRIDLVVKQKAMELAVTDLQSNIGIYRSVVVNGESINGTNAGTDPTTALINMMSDIVDTVGLASHSVVIPEGALEGLFEVLRLGCVLPQERVESYEADFNDYVTDMTGLSTSASLRESITEFITDAPGALASGFWQPALGRVFSTEGLDLEASLFMMEQLLVNDDGEYDSTHAAEILQRLSGIFGTNELVNSRLFLVFPRFFEKFEEVLGVQSAAKPIVEMVSVAKQSSSLLVKISALVSFTYYVNFLDVSKLFSATEGREVQQAIFEVADSLVEDSEEDGLPPLLEAITAATKINPSSATNVTELIFKITLKDAANVQLSLDAKDALIELLQSTPQSAYLQVASTALPIIIGTIANTTQEYTPELYISLELLGVLFGDYPATQNFPKQVFEETFPIISKVIMASDDNQILQSGAEVLNKLIERASDYVVGYQDSNGKSGLEIILELSARLLSPQLDDSAAMYTGLVILSLVEKFQSYLNTDYLVKILDATVQRLVIAKHPVTIENLILVFCHLILSAPNDMVTFLKTTKVQVDGSERPSLAAVLPVWFESYEVTRGYDKITKNSMALGKLFSLNDADVTALLVNGDIIPYDGDKIITRSMKKSMPDRYTQISAMLKILKLLVGELQFQMQQPDEKDYNLEQDDNGNDGWEDLEDVGVPNYEKLKSYVGEGDDGDDDNHGNDTSDGSLLQFLKQFFRECTQKNLGNFEHWFPQLSDDEKTTIMEAVAF</sequence>
<evidence type="ECO:0000256" key="3">
    <source>
        <dbReference type="ARBA" id="ARBA00023242"/>
    </source>
</evidence>
<dbReference type="PROSITE" id="PS50166">
    <property type="entry name" value="IMPORTIN_B_NT"/>
    <property type="match status" value="1"/>
</dbReference>
<dbReference type="Proteomes" id="UP000449547">
    <property type="component" value="Unassembled WGS sequence"/>
</dbReference>
<comment type="caution">
    <text evidence="6">The sequence shown here is derived from an EMBL/GenBank/DDBJ whole genome shotgun (WGS) entry which is preliminary data.</text>
</comment>
<evidence type="ECO:0000313" key="7">
    <source>
        <dbReference type="Proteomes" id="UP000449547"/>
    </source>
</evidence>
<comment type="subcellular location">
    <subcellularLocation>
        <location evidence="1">Nucleus</location>
    </subcellularLocation>
</comment>
<dbReference type="InterPro" id="IPR001494">
    <property type="entry name" value="Importin-beta_N"/>
</dbReference>
<accession>A0A642UYU3</accession>
<evidence type="ECO:0000259" key="5">
    <source>
        <dbReference type="PROSITE" id="PS50166"/>
    </source>
</evidence>
<reference evidence="6 7" key="1">
    <citation type="submission" date="2019-07" db="EMBL/GenBank/DDBJ databases">
        <title>Genome assembly of two rare yeast pathogens: Diutina rugosa and Trichomonascus ciferrii.</title>
        <authorList>
            <person name="Mixao V."/>
            <person name="Saus E."/>
            <person name="Hansen A."/>
            <person name="Lass-Flor C."/>
            <person name="Gabaldon T."/>
        </authorList>
    </citation>
    <scope>NUCLEOTIDE SEQUENCE [LARGE SCALE GENOMIC DNA]</scope>
    <source>
        <strain evidence="6 7">CBS 613</strain>
    </source>
</reference>
<name>A0A642UYU3_DIURU</name>
<keyword evidence="7" id="KW-1185">Reference proteome</keyword>
<evidence type="ECO:0000256" key="4">
    <source>
        <dbReference type="SAM" id="MobiDB-lite"/>
    </source>
</evidence>
<dbReference type="GeneID" id="54778875"/>
<dbReference type="SMART" id="SM00913">
    <property type="entry name" value="IBN_N"/>
    <property type="match status" value="1"/>
</dbReference>
<dbReference type="GO" id="GO:0005829">
    <property type="term" value="C:cytosol"/>
    <property type="evidence" value="ECO:0007669"/>
    <property type="project" value="TreeGrafter"/>
</dbReference>
<keyword evidence="3" id="KW-0539">Nucleus</keyword>
<dbReference type="VEuPathDB" id="FungiDB:DIURU_000222"/>
<feature type="domain" description="Importin N-terminal" evidence="5">
    <location>
        <begin position="21"/>
        <end position="99"/>
    </location>
</feature>
<dbReference type="GO" id="GO:0006606">
    <property type="term" value="P:protein import into nucleus"/>
    <property type="evidence" value="ECO:0007669"/>
    <property type="project" value="TreeGrafter"/>
</dbReference>
<dbReference type="EMBL" id="SWFT01000009">
    <property type="protein sequence ID" value="KAA8908253.1"/>
    <property type="molecule type" value="Genomic_DNA"/>
</dbReference>
<protein>
    <recommendedName>
        <fullName evidence="5">Importin N-terminal domain-containing protein</fullName>
    </recommendedName>
</protein>
<evidence type="ECO:0000256" key="1">
    <source>
        <dbReference type="ARBA" id="ARBA00004123"/>
    </source>
</evidence>
<dbReference type="SUPFAM" id="SSF48371">
    <property type="entry name" value="ARM repeat"/>
    <property type="match status" value="1"/>
</dbReference>
<dbReference type="InterPro" id="IPR011989">
    <property type="entry name" value="ARM-like"/>
</dbReference>
<dbReference type="RefSeq" id="XP_034014938.1">
    <property type="nucleotide sequence ID" value="XM_034154848.1"/>
</dbReference>